<evidence type="ECO:0000313" key="1">
    <source>
        <dbReference type="EMBL" id="QHT34164.1"/>
    </source>
</evidence>
<reference evidence="1" key="1">
    <citation type="journal article" date="2020" name="Nature">
        <title>Giant virus diversity and host interactions through global metagenomics.</title>
        <authorList>
            <person name="Schulz F."/>
            <person name="Roux S."/>
            <person name="Paez-Espino D."/>
            <person name="Jungbluth S."/>
            <person name="Walsh D.A."/>
            <person name="Denef V.J."/>
            <person name="McMahon K.D."/>
            <person name="Konstantinidis K.T."/>
            <person name="Eloe-Fadrosh E.A."/>
            <person name="Kyrpides N.C."/>
            <person name="Woyke T."/>
        </authorList>
    </citation>
    <scope>NUCLEOTIDE SEQUENCE</scope>
    <source>
        <strain evidence="1">GVMAG-M-3300009161-52</strain>
    </source>
</reference>
<name>A0A6C0EYB0_9ZZZZ</name>
<proteinExistence type="predicted"/>
<accession>A0A6C0EYB0</accession>
<dbReference type="EMBL" id="MN738988">
    <property type="protein sequence ID" value="QHT34164.1"/>
    <property type="molecule type" value="Genomic_DNA"/>
</dbReference>
<dbReference type="AlphaFoldDB" id="A0A6C0EYB0"/>
<protein>
    <submittedName>
        <fullName evidence="1">Uncharacterized protein</fullName>
    </submittedName>
</protein>
<organism evidence="1">
    <name type="scientific">viral metagenome</name>
    <dbReference type="NCBI Taxonomy" id="1070528"/>
    <lineage>
        <taxon>unclassified sequences</taxon>
        <taxon>metagenomes</taxon>
        <taxon>organismal metagenomes</taxon>
    </lineage>
</organism>
<sequence>MNKEDKERFARYRKGYIAPENEDENPLEILDKKKKTQMGFIDNIEVKVNNLVKDIIDTKAISKKT</sequence>